<dbReference type="InterPro" id="IPR050955">
    <property type="entry name" value="Plant_Biomass_Hydrol_Est"/>
</dbReference>
<evidence type="ECO:0000313" key="4">
    <source>
        <dbReference type="Proteomes" id="UP000520814"/>
    </source>
</evidence>
<dbReference type="Gene3D" id="3.40.50.1820">
    <property type="entry name" value="alpha/beta hydrolase"/>
    <property type="match status" value="1"/>
</dbReference>
<keyword evidence="1" id="KW-0732">Signal</keyword>
<dbReference type="PANTHER" id="PTHR43037">
    <property type="entry name" value="UNNAMED PRODUCT-RELATED"/>
    <property type="match status" value="1"/>
</dbReference>
<sequence length="613" mass="67726">MSKTLFSFLAQPPTMRNGIPLQPAGKIIPPIGMTLSPTDKTALTDGVAALGAKTDALKKHPLWPDVEIYRKAVAWSLEANTIYNARELQTAKELLTEGTARADALARGQAPWTKQTGLVVRAYTSKLDGSVQPYGLVIPDSAFDGQKHRLDLFMHGRGENLTELSFLEQRRKSPGEFTPPGALVLHPYGRFCNANHLAGEVDVFEAIAHVQSQYKIDEDRIILRGFSMGGGATWHLSVHHPDYWCAAAPGAGFADTIRFSNLKESEIPGWQRKLLRLYDPVDWAVNLAQCPLVVYSGEIDGQKLAADDMEAALKAEGLPMTHIIGPKTGHSYHKDSKPLINAELDKYAARGRDKNPQKVRLTTWSLRYAKSNWLQITGLAKHWERARAEAEQSADGKSVTIKTSGVTALQLARSFKSVNLDGQQLAGAVFYKDKDGKTWRAGEPRGKELRKKPGLQGPIDDAFMNRFVFVRPTGIPKTPEQGAWAKKAMEQAIDDWKTFFRGEVVVVDDDKLTAEQIRNANLVLWGDPASNSVIGRISAKVPLGWTPETAPVGIYPNPLNPSRYVVYNSGFTWHDYMSGSNAHHTPKLPDWATVRVADGSVVAQGFFDESWKK</sequence>
<proteinExistence type="predicted"/>
<feature type="domain" description="Peptidase S9 prolyl oligopeptidase catalytic" evidence="2">
    <location>
        <begin position="202"/>
        <end position="336"/>
    </location>
</feature>
<dbReference type="InterPro" id="IPR001375">
    <property type="entry name" value="Peptidase_S9_cat"/>
</dbReference>
<evidence type="ECO:0000259" key="2">
    <source>
        <dbReference type="Pfam" id="PF00326"/>
    </source>
</evidence>
<evidence type="ECO:0000313" key="3">
    <source>
        <dbReference type="EMBL" id="MBB6050996.1"/>
    </source>
</evidence>
<dbReference type="PANTHER" id="PTHR43037:SF1">
    <property type="entry name" value="BLL1128 PROTEIN"/>
    <property type="match status" value="1"/>
</dbReference>
<comment type="caution">
    <text evidence="3">The sequence shown here is derived from an EMBL/GenBank/DDBJ whole genome shotgun (WGS) entry which is preliminary data.</text>
</comment>
<dbReference type="InterPro" id="IPR029058">
    <property type="entry name" value="AB_hydrolase_fold"/>
</dbReference>
<dbReference type="Proteomes" id="UP000520814">
    <property type="component" value="Unassembled WGS sequence"/>
</dbReference>
<dbReference type="EMBL" id="JACHGW010000002">
    <property type="protein sequence ID" value="MBB6050996.1"/>
    <property type="molecule type" value="Genomic_DNA"/>
</dbReference>
<accession>A0A7W9SQK0</accession>
<dbReference type="RefSeq" id="WP_221289997.1">
    <property type="nucleotide sequence ID" value="NZ_JACHGW010000002.1"/>
</dbReference>
<protein>
    <submittedName>
        <fullName evidence="3">Pimeloyl-ACP methyl ester carboxylesterase</fullName>
    </submittedName>
</protein>
<dbReference type="GO" id="GO:0008236">
    <property type="term" value="F:serine-type peptidase activity"/>
    <property type="evidence" value="ECO:0007669"/>
    <property type="project" value="InterPro"/>
</dbReference>
<keyword evidence="4" id="KW-1185">Reference proteome</keyword>
<dbReference type="Pfam" id="PF00326">
    <property type="entry name" value="Peptidase_S9"/>
    <property type="match status" value="1"/>
</dbReference>
<gene>
    <name evidence="3" type="ORF">HNQ39_002787</name>
</gene>
<dbReference type="SUPFAM" id="SSF53474">
    <property type="entry name" value="alpha/beta-Hydrolases"/>
    <property type="match status" value="1"/>
</dbReference>
<evidence type="ECO:0000256" key="1">
    <source>
        <dbReference type="ARBA" id="ARBA00022729"/>
    </source>
</evidence>
<organism evidence="3 4">
    <name type="scientific">Armatimonas rosea</name>
    <dbReference type="NCBI Taxonomy" id="685828"/>
    <lineage>
        <taxon>Bacteria</taxon>
        <taxon>Bacillati</taxon>
        <taxon>Armatimonadota</taxon>
        <taxon>Armatimonadia</taxon>
        <taxon>Armatimonadales</taxon>
        <taxon>Armatimonadaceae</taxon>
        <taxon>Armatimonas</taxon>
    </lineage>
</organism>
<dbReference type="GO" id="GO:0006508">
    <property type="term" value="P:proteolysis"/>
    <property type="evidence" value="ECO:0007669"/>
    <property type="project" value="InterPro"/>
</dbReference>
<reference evidence="3 4" key="1">
    <citation type="submission" date="2020-08" db="EMBL/GenBank/DDBJ databases">
        <title>Genomic Encyclopedia of Type Strains, Phase IV (KMG-IV): sequencing the most valuable type-strain genomes for metagenomic binning, comparative biology and taxonomic classification.</title>
        <authorList>
            <person name="Goeker M."/>
        </authorList>
    </citation>
    <scope>NUCLEOTIDE SEQUENCE [LARGE SCALE GENOMIC DNA]</scope>
    <source>
        <strain evidence="3 4">DSM 23562</strain>
    </source>
</reference>
<name>A0A7W9SQK0_ARMRO</name>
<dbReference type="AlphaFoldDB" id="A0A7W9SQK0"/>